<dbReference type="Proteomes" id="UP000503840">
    <property type="component" value="Unassembled WGS sequence"/>
</dbReference>
<reference evidence="1 2" key="1">
    <citation type="submission" date="2020-05" db="EMBL/GenBank/DDBJ databases">
        <title>Draft genome sequence of Desulfovibrio sp. strain HN2T.</title>
        <authorList>
            <person name="Ueno A."/>
            <person name="Tamazawa S."/>
            <person name="Tamamura S."/>
            <person name="Murakami T."/>
            <person name="Kiyama T."/>
            <person name="Inomata H."/>
            <person name="Amano Y."/>
            <person name="Miyakawa K."/>
            <person name="Tamaki H."/>
            <person name="Naganuma T."/>
            <person name="Kaneko K."/>
        </authorList>
    </citation>
    <scope>NUCLEOTIDE SEQUENCE [LARGE SCALE GENOMIC DNA]</scope>
    <source>
        <strain evidence="1 2">HN2</strain>
    </source>
</reference>
<name>A0A7J0BE70_9BACT</name>
<keyword evidence="2" id="KW-1185">Reference proteome</keyword>
<dbReference type="AlphaFoldDB" id="A0A7J0BE70"/>
<protein>
    <submittedName>
        <fullName evidence="1">Uncharacterized protein</fullName>
    </submittedName>
</protein>
<dbReference type="EMBL" id="BLVO01000004">
    <property type="protein sequence ID" value="GFM32010.1"/>
    <property type="molecule type" value="Genomic_DNA"/>
</dbReference>
<dbReference type="RefSeq" id="WP_174403689.1">
    <property type="nucleotide sequence ID" value="NZ_BLVO01000004.1"/>
</dbReference>
<gene>
    <name evidence="1" type="ORF">DSM101010T_03750</name>
</gene>
<comment type="caution">
    <text evidence="1">The sequence shown here is derived from an EMBL/GenBank/DDBJ whole genome shotgun (WGS) entry which is preliminary data.</text>
</comment>
<evidence type="ECO:0000313" key="1">
    <source>
        <dbReference type="EMBL" id="GFM32010.1"/>
    </source>
</evidence>
<sequence length="318" mass="36364">MSRPPALTEQQKIRLKILKAQLFDSCRKKDRDGAISILNDLRGLLLNTNHHTKYYEMLLVYCELLINTDNSDQAIKILNKVSTKTSSKTRINQESFILKSIAHLHLHEYEDFNKCIKIVFDSTAIKDTKRREEFIKFIGKRLEEECLIISLKSEQYHKIDTDKILSELETVFRKNLSDVDILAGIGKSLPPKTIDFISNINNLARMQLVGAEKLMLPPPPQENEERKLGERLLNSISRRTWLTLCEKNSKCKYIIDTLGNPGTAISTIAYNIFSTAPILGAQTIACLTAVILKQGIDKYCKSYKPQLLMQVRYSKSTQ</sequence>
<accession>A0A7J0BE70</accession>
<proteinExistence type="predicted"/>
<organism evidence="1 2">
    <name type="scientific">Desulfovibrio subterraneus</name>
    <dbReference type="NCBI Taxonomy" id="2718620"/>
    <lineage>
        <taxon>Bacteria</taxon>
        <taxon>Pseudomonadati</taxon>
        <taxon>Thermodesulfobacteriota</taxon>
        <taxon>Desulfovibrionia</taxon>
        <taxon>Desulfovibrionales</taxon>
        <taxon>Desulfovibrionaceae</taxon>
        <taxon>Desulfovibrio</taxon>
    </lineage>
</organism>
<evidence type="ECO:0000313" key="2">
    <source>
        <dbReference type="Proteomes" id="UP000503840"/>
    </source>
</evidence>